<comment type="similarity">
    <text evidence="1">Belongs to the DprA/Smf family.</text>
</comment>
<dbReference type="SUPFAM" id="SSF102405">
    <property type="entry name" value="MCP/YpsA-like"/>
    <property type="match status" value="1"/>
</dbReference>
<dbReference type="Gene3D" id="1.10.10.10">
    <property type="entry name" value="Winged helix-like DNA-binding domain superfamily/Winged helix DNA-binding domain"/>
    <property type="match status" value="1"/>
</dbReference>
<dbReference type="AlphaFoldDB" id="A0A2M8L4B8"/>
<proteinExistence type="inferred from homology"/>
<dbReference type="Pfam" id="PF02481">
    <property type="entry name" value="DNA_processg_A"/>
    <property type="match status" value="1"/>
</dbReference>
<dbReference type="EMBL" id="PFEK01000008">
    <property type="protein sequence ID" value="PJE67781.1"/>
    <property type="molecule type" value="Genomic_DNA"/>
</dbReference>
<dbReference type="PANTHER" id="PTHR43022:SF1">
    <property type="entry name" value="PROTEIN SMF"/>
    <property type="match status" value="1"/>
</dbReference>
<dbReference type="GO" id="GO:0009294">
    <property type="term" value="P:DNA-mediated transformation"/>
    <property type="evidence" value="ECO:0007669"/>
    <property type="project" value="InterPro"/>
</dbReference>
<dbReference type="PANTHER" id="PTHR43022">
    <property type="entry name" value="PROTEIN SMF"/>
    <property type="match status" value="1"/>
</dbReference>
<organism evidence="4 5">
    <name type="scientific">Candidatus Shapirobacteria bacterium CG10_big_fil_rev_8_21_14_0_10_40_9</name>
    <dbReference type="NCBI Taxonomy" id="1974888"/>
    <lineage>
        <taxon>Bacteria</taxon>
        <taxon>Candidatus Shapironibacteriota</taxon>
    </lineage>
</organism>
<gene>
    <name evidence="4" type="primary">dprA</name>
    <name evidence="4" type="ORF">COU95_00455</name>
</gene>
<dbReference type="Gene3D" id="3.40.50.450">
    <property type="match status" value="1"/>
</dbReference>
<comment type="caution">
    <text evidence="4">The sequence shown here is derived from an EMBL/GenBank/DDBJ whole genome shotgun (WGS) entry which is preliminary data.</text>
</comment>
<dbReference type="InterPro" id="IPR036388">
    <property type="entry name" value="WH-like_DNA-bd_sf"/>
</dbReference>
<dbReference type="InterPro" id="IPR057666">
    <property type="entry name" value="DrpA_SLOG"/>
</dbReference>
<evidence type="ECO:0000313" key="5">
    <source>
        <dbReference type="Proteomes" id="UP000231474"/>
    </source>
</evidence>
<sequence length="364" mass="39840">MTKEERNAWIGFSCFTPIGPKRFGLLRKYFGKVEKAWIAKKETLLKIGLKEKLVLDFIKLREEFDPSSYFLRLENLGIRVITFEDKEYPENLKNIDDAPFLLYILGKILPKDSLAIGVVGTRKITSYGREVTESLVSDLVSSGLTIVSGLAFGVDSVAHNTALSLGGRTIGVWAGGLDSALPGYRKYLVEKIVKSGQGAVLSEFPLSFHPRPETFPQRNRIISGLSLGVLVTEAAEDSGSLITARHAADQGREVFAVPGPITSALTAGTAKLLKSGAKLVYNVKDILEELDIAHSAKCIAAREILPDNKEEETILKILENESRHIDEIVRLTGLGTGKIASILTLMEIKGKIKNLGGMVYTLNK</sequence>
<dbReference type="Pfam" id="PF17782">
    <property type="entry name" value="WHD_DprA"/>
    <property type="match status" value="1"/>
</dbReference>
<dbReference type="Proteomes" id="UP000231474">
    <property type="component" value="Unassembled WGS sequence"/>
</dbReference>
<evidence type="ECO:0000259" key="3">
    <source>
        <dbReference type="Pfam" id="PF17782"/>
    </source>
</evidence>
<accession>A0A2M8L4B8</accession>
<reference evidence="5" key="1">
    <citation type="submission" date="2017-09" db="EMBL/GenBank/DDBJ databases">
        <title>Depth-based differentiation of microbial function through sediment-hosted aquifers and enrichment of novel symbionts in the deep terrestrial subsurface.</title>
        <authorList>
            <person name="Probst A.J."/>
            <person name="Ladd B."/>
            <person name="Jarett J.K."/>
            <person name="Geller-Mcgrath D.E."/>
            <person name="Sieber C.M.K."/>
            <person name="Emerson J.B."/>
            <person name="Anantharaman K."/>
            <person name="Thomas B.C."/>
            <person name="Malmstrom R."/>
            <person name="Stieglmeier M."/>
            <person name="Klingl A."/>
            <person name="Woyke T."/>
            <person name="Ryan C.M."/>
            <person name="Banfield J.F."/>
        </authorList>
    </citation>
    <scope>NUCLEOTIDE SEQUENCE [LARGE SCALE GENOMIC DNA]</scope>
</reference>
<evidence type="ECO:0000313" key="4">
    <source>
        <dbReference type="EMBL" id="PJE67781.1"/>
    </source>
</evidence>
<evidence type="ECO:0000259" key="2">
    <source>
        <dbReference type="Pfam" id="PF02481"/>
    </source>
</evidence>
<name>A0A2M8L4B8_9BACT</name>
<dbReference type="InterPro" id="IPR003488">
    <property type="entry name" value="DprA"/>
</dbReference>
<feature type="domain" description="DprA winged helix" evidence="3">
    <location>
        <begin position="303"/>
        <end position="357"/>
    </location>
</feature>
<dbReference type="InterPro" id="IPR041614">
    <property type="entry name" value="DprA_WH"/>
</dbReference>
<evidence type="ECO:0000256" key="1">
    <source>
        <dbReference type="ARBA" id="ARBA00006525"/>
    </source>
</evidence>
<protein>
    <submittedName>
        <fullName evidence="4">DNA-protecting protein DprA</fullName>
    </submittedName>
</protein>
<feature type="domain" description="Smf/DprA SLOG" evidence="2">
    <location>
        <begin position="80"/>
        <end position="290"/>
    </location>
</feature>
<dbReference type="NCBIfam" id="TIGR00732">
    <property type="entry name" value="dprA"/>
    <property type="match status" value="1"/>
</dbReference>